<accession>A0A2G9TK02</accession>
<dbReference type="InterPro" id="IPR027291">
    <property type="entry name" value="Glyco_hydro_38_N_sf"/>
</dbReference>
<evidence type="ECO:0000313" key="5">
    <source>
        <dbReference type="Proteomes" id="UP000230423"/>
    </source>
</evidence>
<dbReference type="GO" id="GO:0030246">
    <property type="term" value="F:carbohydrate binding"/>
    <property type="evidence" value="ECO:0007669"/>
    <property type="project" value="InterPro"/>
</dbReference>
<dbReference type="GO" id="GO:0006013">
    <property type="term" value="P:mannose metabolic process"/>
    <property type="evidence" value="ECO:0007669"/>
    <property type="project" value="InterPro"/>
</dbReference>
<dbReference type="EMBL" id="KZ361683">
    <property type="protein sequence ID" value="PIO58287.1"/>
    <property type="molecule type" value="Genomic_DNA"/>
</dbReference>
<evidence type="ECO:0000256" key="1">
    <source>
        <dbReference type="ARBA" id="ARBA00001947"/>
    </source>
</evidence>
<sequence length="272" mass="31419">RLKEISCPWGISPEIITDANVEDRAFLIYDQYRKKSQLYKTNVLLVPLGDDFRYDNNAEWEDQYENYVKLFKEMNNKKEWNVNARFGTLSDYFAELDRSLRVDQRSLPVLSGDFFTYSDRDDHYWSDSTTIIAYIQSSRFPFGSKRKLCFVDQLNAFGVSVYEVIEKPDNKECLAKIMAVSNPAVSGFDFEAVKGDKLSLKNDQLEATFSTSNGLLQSVLPHDHQEIMVDLHFVHYGARSNRRKQGKSRSTIKGDLGSICCTMHKFESIEHV</sequence>
<feature type="non-terminal residue" evidence="4">
    <location>
        <position position="1"/>
    </location>
</feature>
<dbReference type="InterPro" id="IPR000602">
    <property type="entry name" value="Glyco_hydro_38_N"/>
</dbReference>
<dbReference type="Pfam" id="PF01074">
    <property type="entry name" value="Glyco_hydro_38N"/>
    <property type="match status" value="1"/>
</dbReference>
<dbReference type="SUPFAM" id="SSF74650">
    <property type="entry name" value="Galactose mutarotase-like"/>
    <property type="match status" value="1"/>
</dbReference>
<keyword evidence="2" id="KW-0862">Zinc</keyword>
<organism evidence="4 5">
    <name type="scientific">Teladorsagia circumcincta</name>
    <name type="common">Brown stomach worm</name>
    <name type="synonym">Ostertagia circumcincta</name>
    <dbReference type="NCBI Taxonomy" id="45464"/>
    <lineage>
        <taxon>Eukaryota</taxon>
        <taxon>Metazoa</taxon>
        <taxon>Ecdysozoa</taxon>
        <taxon>Nematoda</taxon>
        <taxon>Chromadorea</taxon>
        <taxon>Rhabditida</taxon>
        <taxon>Rhabditina</taxon>
        <taxon>Rhabditomorpha</taxon>
        <taxon>Strongyloidea</taxon>
        <taxon>Trichostrongylidae</taxon>
        <taxon>Teladorsagia</taxon>
    </lineage>
</organism>
<comment type="cofactor">
    <cofactor evidence="1">
        <name>Zn(2+)</name>
        <dbReference type="ChEBI" id="CHEBI:29105"/>
    </cofactor>
</comment>
<proteinExistence type="predicted"/>
<dbReference type="PANTHER" id="PTHR11607:SF3">
    <property type="entry name" value="LYSOSOMAL ALPHA-MANNOSIDASE"/>
    <property type="match status" value="1"/>
</dbReference>
<dbReference type="Gene3D" id="3.20.110.10">
    <property type="entry name" value="Glycoside hydrolase 38, N terminal domain"/>
    <property type="match status" value="1"/>
</dbReference>
<dbReference type="GO" id="GO:0006491">
    <property type="term" value="P:N-glycan processing"/>
    <property type="evidence" value="ECO:0007669"/>
    <property type="project" value="TreeGrafter"/>
</dbReference>
<keyword evidence="5" id="KW-1185">Reference proteome</keyword>
<dbReference type="InterPro" id="IPR011330">
    <property type="entry name" value="Glyco_hydro/deAcase_b/a-brl"/>
</dbReference>
<dbReference type="OrthoDB" id="10261055at2759"/>
<feature type="domain" description="Glycoside hydrolase family 38 N-terminal" evidence="3">
    <location>
        <begin position="22"/>
        <end position="118"/>
    </location>
</feature>
<reference evidence="4 5" key="1">
    <citation type="submission" date="2015-09" db="EMBL/GenBank/DDBJ databases">
        <title>Draft genome of the parasitic nematode Teladorsagia circumcincta isolate WARC Sus (inbred).</title>
        <authorList>
            <person name="Mitreva M."/>
        </authorList>
    </citation>
    <scope>NUCLEOTIDE SEQUENCE [LARGE SCALE GENOMIC DNA]</scope>
    <source>
        <strain evidence="4 5">S</strain>
    </source>
</reference>
<dbReference type="InterPro" id="IPR050843">
    <property type="entry name" value="Glycosyl_Hydrlase_38"/>
</dbReference>
<name>A0A2G9TK02_TELCI</name>
<dbReference type="GO" id="GO:0004559">
    <property type="term" value="F:alpha-mannosidase activity"/>
    <property type="evidence" value="ECO:0007669"/>
    <property type="project" value="InterPro"/>
</dbReference>
<evidence type="ECO:0000259" key="3">
    <source>
        <dbReference type="Pfam" id="PF01074"/>
    </source>
</evidence>
<dbReference type="AlphaFoldDB" id="A0A2G9TK02"/>
<dbReference type="GO" id="GO:0000139">
    <property type="term" value="C:Golgi membrane"/>
    <property type="evidence" value="ECO:0007669"/>
    <property type="project" value="TreeGrafter"/>
</dbReference>
<gene>
    <name evidence="4" type="ORF">TELCIR_20281</name>
</gene>
<dbReference type="InterPro" id="IPR011013">
    <property type="entry name" value="Gal_mutarotase_sf_dom"/>
</dbReference>
<evidence type="ECO:0000256" key="2">
    <source>
        <dbReference type="ARBA" id="ARBA00022833"/>
    </source>
</evidence>
<dbReference type="Proteomes" id="UP000230423">
    <property type="component" value="Unassembled WGS sequence"/>
</dbReference>
<evidence type="ECO:0000313" key="4">
    <source>
        <dbReference type="EMBL" id="PIO58287.1"/>
    </source>
</evidence>
<dbReference type="SUPFAM" id="SSF88713">
    <property type="entry name" value="Glycoside hydrolase/deacetylase"/>
    <property type="match status" value="1"/>
</dbReference>
<dbReference type="PANTHER" id="PTHR11607">
    <property type="entry name" value="ALPHA-MANNOSIDASE"/>
    <property type="match status" value="1"/>
</dbReference>
<protein>
    <recommendedName>
        <fullName evidence="3">Glycoside hydrolase family 38 N-terminal domain-containing protein</fullName>
    </recommendedName>
</protein>